<proteinExistence type="predicted"/>
<sequence length="97" mass="10870">MEAFLIRIKDGRTIAGYARNHSHLTISPGKYEARWGEITIRIDGAERKELALTVMNVNPDSSAPDKSLTIMSSEYPYDLDGFPNTSRTSAIEVLERL</sequence>
<dbReference type="AlphaFoldDB" id="A0A3S4LIC9"/>
<dbReference type="Proteomes" id="UP000275777">
    <property type="component" value="Chromosome"/>
</dbReference>
<organism evidence="1 2">
    <name type="scientific">Chromobacterium violaceum</name>
    <dbReference type="NCBI Taxonomy" id="536"/>
    <lineage>
        <taxon>Bacteria</taxon>
        <taxon>Pseudomonadati</taxon>
        <taxon>Pseudomonadota</taxon>
        <taxon>Betaproteobacteria</taxon>
        <taxon>Neisseriales</taxon>
        <taxon>Chromobacteriaceae</taxon>
        <taxon>Chromobacterium</taxon>
    </lineage>
</organism>
<protein>
    <submittedName>
        <fullName evidence="1">Uncharacterized protein</fullName>
    </submittedName>
</protein>
<evidence type="ECO:0000313" key="2">
    <source>
        <dbReference type="Proteomes" id="UP000275777"/>
    </source>
</evidence>
<reference evidence="1 2" key="1">
    <citation type="submission" date="2018-12" db="EMBL/GenBank/DDBJ databases">
        <authorList>
            <consortium name="Pathogen Informatics"/>
        </authorList>
    </citation>
    <scope>NUCLEOTIDE SEQUENCE [LARGE SCALE GENOMIC DNA]</scope>
    <source>
        <strain evidence="1 2">NCTC9695</strain>
    </source>
</reference>
<dbReference type="EMBL" id="LR134182">
    <property type="protein sequence ID" value="VEB42967.1"/>
    <property type="molecule type" value="Genomic_DNA"/>
</dbReference>
<evidence type="ECO:0000313" key="1">
    <source>
        <dbReference type="EMBL" id="VEB42967.1"/>
    </source>
</evidence>
<accession>A0A3S4LIC9</accession>
<gene>
    <name evidence="1" type="ORF">NCTC9695_03421</name>
</gene>
<name>A0A3S4LIC9_CHRVL</name>